<dbReference type="HOGENOM" id="CLU_920624_0_0_10"/>
<dbReference type="Pfam" id="PF10043">
    <property type="entry name" value="DUF2279"/>
    <property type="match status" value="1"/>
</dbReference>
<accession>D2QIA9</accession>
<keyword evidence="1" id="KW-0812">Transmembrane</keyword>
<evidence type="ECO:0000313" key="2">
    <source>
        <dbReference type="EMBL" id="ADB38693.1"/>
    </source>
</evidence>
<evidence type="ECO:0000256" key="1">
    <source>
        <dbReference type="SAM" id="Phobius"/>
    </source>
</evidence>
<dbReference type="EMBL" id="CP001769">
    <property type="protein sequence ID" value="ADB38693.1"/>
    <property type="molecule type" value="Genomic_DNA"/>
</dbReference>
<evidence type="ECO:0000313" key="3">
    <source>
        <dbReference type="Proteomes" id="UP000002028"/>
    </source>
</evidence>
<feature type="transmembrane region" description="Helical" evidence="1">
    <location>
        <begin position="66"/>
        <end position="84"/>
    </location>
</feature>
<gene>
    <name evidence="2" type="ordered locus">Slin_2677</name>
</gene>
<dbReference type="eggNOG" id="COG5544">
    <property type="taxonomic scope" value="Bacteria"/>
</dbReference>
<keyword evidence="3" id="KW-1185">Reference proteome</keyword>
<sequence>MQTRFFCLRVTATMLYFSIFLPMIYRIRAVVLLGLCWLLLSESVRAQPLPITPAMPEPTGINQGRFIGVLVGTAAFYTITLLMLRKQWYKKKVPFHSFNDNAEWLQMDKIGHGATAYCMSRGGYELMRWSGVNERASILTGGLLALLFQTTLEVYDGHSEGWGFSKGDMLANVAGTALFVGQQYGAGQQVVSLKYGFRKTIFPPFRPNVLGKTTGVQMLKDYNGQQYWLSVNLASVLPVGPSFPRWLNLDVGYSGSGMIGGHENPPIVDKDGRQVKFERYRQFFISPDADFSRVATFSPSLQRFIGTAQFFKIPAPSLEFNRVNGLRFHPLILPKE</sequence>
<evidence type="ECO:0008006" key="4">
    <source>
        <dbReference type="Google" id="ProtNLM"/>
    </source>
</evidence>
<keyword evidence="1" id="KW-1133">Transmembrane helix</keyword>
<proteinExistence type="predicted"/>
<dbReference type="KEGG" id="sli:Slin_2677"/>
<dbReference type="InterPro" id="IPR018736">
    <property type="entry name" value="DUF2279_periplasmic_lipo"/>
</dbReference>
<dbReference type="AlphaFoldDB" id="D2QIA9"/>
<reference evidence="2 3" key="1">
    <citation type="journal article" date="2010" name="Stand. Genomic Sci.">
        <title>Complete genome sequence of Spirosoma linguale type strain (1).</title>
        <authorList>
            <person name="Lail K."/>
            <person name="Sikorski J."/>
            <person name="Saunders E."/>
            <person name="Lapidus A."/>
            <person name="Glavina Del Rio T."/>
            <person name="Copeland A."/>
            <person name="Tice H."/>
            <person name="Cheng J.-F."/>
            <person name="Lucas S."/>
            <person name="Nolan M."/>
            <person name="Bruce D."/>
            <person name="Goodwin L."/>
            <person name="Pitluck S."/>
            <person name="Ivanova N."/>
            <person name="Mavromatis K."/>
            <person name="Ovchinnikova G."/>
            <person name="Pati A."/>
            <person name="Chen A."/>
            <person name="Palaniappan K."/>
            <person name="Land M."/>
            <person name="Hauser L."/>
            <person name="Chang Y.-J."/>
            <person name="Jeffries C.D."/>
            <person name="Chain P."/>
            <person name="Brettin T."/>
            <person name="Detter J.C."/>
            <person name="Schuetze A."/>
            <person name="Rohde M."/>
            <person name="Tindall B.J."/>
            <person name="Goeker M."/>
            <person name="Bristow J."/>
            <person name="Eisen J.A."/>
            <person name="Markowitz V."/>
            <person name="Hugenholtz P."/>
            <person name="Kyrpides N.C."/>
            <person name="Klenk H.-P."/>
            <person name="Chen F."/>
        </authorList>
    </citation>
    <scope>NUCLEOTIDE SEQUENCE [LARGE SCALE GENOMIC DNA]</scope>
    <source>
        <strain evidence="3">ATCC 33905 / DSM 74 / LMG 10896 / Claus 1</strain>
    </source>
</reference>
<name>D2QIA9_SPILD</name>
<protein>
    <recommendedName>
        <fullName evidence="4">DUF2279 domain-containing protein</fullName>
    </recommendedName>
</protein>
<keyword evidence="1" id="KW-0472">Membrane</keyword>
<organism evidence="2 3">
    <name type="scientific">Spirosoma linguale (strain ATCC 33905 / DSM 74 / LMG 10896 / Claus 1)</name>
    <dbReference type="NCBI Taxonomy" id="504472"/>
    <lineage>
        <taxon>Bacteria</taxon>
        <taxon>Pseudomonadati</taxon>
        <taxon>Bacteroidota</taxon>
        <taxon>Cytophagia</taxon>
        <taxon>Cytophagales</taxon>
        <taxon>Cytophagaceae</taxon>
        <taxon>Spirosoma</taxon>
    </lineage>
</organism>
<dbReference type="STRING" id="504472.Slin_2677"/>
<dbReference type="Proteomes" id="UP000002028">
    <property type="component" value="Chromosome"/>
</dbReference>